<keyword evidence="4 7" id="KW-0808">Transferase</keyword>
<dbReference type="EMBL" id="JAOVZB010000001">
    <property type="protein sequence ID" value="MCV2401420.1"/>
    <property type="molecule type" value="Genomic_DNA"/>
</dbReference>
<evidence type="ECO:0000313" key="10">
    <source>
        <dbReference type="Proteomes" id="UP001209713"/>
    </source>
</evidence>
<dbReference type="Gene3D" id="3.40.50.2000">
    <property type="entry name" value="Glycogen Phosphorylase B"/>
    <property type="match status" value="1"/>
</dbReference>
<dbReference type="InterPro" id="IPR039901">
    <property type="entry name" value="Kdotransferase"/>
</dbReference>
<dbReference type="EC" id="2.4.99.12" evidence="2 7"/>
<sequence length="378" mass="42572">MKEAFGFWPEQQADIWIHCASVGEVLAVRPLLDEWRRKYPQHAVLITTMTPTGAEQATKLFPFADHKYLPLDYTLCLRIALKRLQCKHLLIVETELWPNLLKQAKLHGLRVDIINARLSERSFLRYQKISTLSSTLFLLPNHFFSHAEADANRIKQLGAKDVSVTGNIKFDLSVPQAVLVDDWRQQLGGRFVWIGASTHEGEDEVLLRAHAALLKNKPDSLLILVPRHPERFSSVFDLAKKEFNSVALRSETPLEEWQNLQVVVGDSMGEMMHYYQASDVAFVGGSLIERGGHNPIEPALLARPVLVGAHTFNFLDITNQLIEAGGAIRCSDELNLITQLEILARDKSVQDETGTAAQEFALRNQGAVSRVIDQIDFH</sequence>
<keyword evidence="7" id="KW-0472">Membrane</keyword>
<dbReference type="GO" id="GO:0016740">
    <property type="term" value="F:transferase activity"/>
    <property type="evidence" value="ECO:0007669"/>
    <property type="project" value="UniProtKB-KW"/>
</dbReference>
<gene>
    <name evidence="9" type="ORF">OFY17_00860</name>
</gene>
<evidence type="ECO:0000256" key="3">
    <source>
        <dbReference type="ARBA" id="ARBA00019077"/>
    </source>
</evidence>
<comment type="subcellular location">
    <subcellularLocation>
        <location evidence="7">Cell membrane</location>
    </subcellularLocation>
</comment>
<evidence type="ECO:0000256" key="2">
    <source>
        <dbReference type="ARBA" id="ARBA00012621"/>
    </source>
</evidence>
<dbReference type="SUPFAM" id="SSF53756">
    <property type="entry name" value="UDP-Glycosyltransferase/glycogen phosphorylase"/>
    <property type="match status" value="1"/>
</dbReference>
<dbReference type="PANTHER" id="PTHR42755">
    <property type="entry name" value="3-DEOXY-MANNO-OCTULOSONATE CYTIDYLYLTRANSFERASE"/>
    <property type="match status" value="1"/>
</dbReference>
<dbReference type="RefSeq" id="WP_263528797.1">
    <property type="nucleotide sequence ID" value="NZ_JAOVZB010000001.1"/>
</dbReference>
<accession>A0ABT2YNU3</accession>
<keyword evidence="7" id="KW-0448">Lipopolysaccharide biosynthesis</keyword>
<comment type="similarity">
    <text evidence="7">Belongs to the glycosyltransferase group 1 family.</text>
</comment>
<evidence type="ECO:0000256" key="6">
    <source>
        <dbReference type="ARBA" id="ARBA00049183"/>
    </source>
</evidence>
<dbReference type="PANTHER" id="PTHR42755:SF1">
    <property type="entry name" value="3-DEOXY-D-MANNO-OCTULOSONIC ACID TRANSFERASE, MITOCHONDRIAL-RELATED"/>
    <property type="match status" value="1"/>
</dbReference>
<protein>
    <recommendedName>
        <fullName evidence="3 7">3-deoxy-D-manno-octulosonic acid transferase</fullName>
        <shortName evidence="7">Kdo transferase</shortName>
        <ecNumber evidence="2 7">2.4.99.12</ecNumber>
    </recommendedName>
    <alternativeName>
        <fullName evidence="5 7">Lipid IV(A) 3-deoxy-D-manno-octulosonic acid transferase</fullName>
    </alternativeName>
</protein>
<comment type="function">
    <text evidence="7">Involved in lipopolysaccharide (LPS) biosynthesis. Catalyzes the transfer of 3-deoxy-D-manno-octulosonate (Kdo) residue(s) from CMP-Kdo to lipid IV(A), the tetraacyldisaccharide-1,4'-bisphosphate precursor of lipid A.</text>
</comment>
<evidence type="ECO:0000256" key="5">
    <source>
        <dbReference type="ARBA" id="ARBA00031445"/>
    </source>
</evidence>
<evidence type="ECO:0000259" key="8">
    <source>
        <dbReference type="Pfam" id="PF04413"/>
    </source>
</evidence>
<dbReference type="Pfam" id="PF04413">
    <property type="entry name" value="Glycos_transf_N"/>
    <property type="match status" value="1"/>
</dbReference>
<evidence type="ECO:0000256" key="7">
    <source>
        <dbReference type="RuleBase" id="RU365103"/>
    </source>
</evidence>
<dbReference type="Gene3D" id="3.40.50.11720">
    <property type="entry name" value="3-Deoxy-D-manno-octulosonic-acid transferase, N-terminal domain"/>
    <property type="match status" value="1"/>
</dbReference>
<comment type="caution">
    <text evidence="9">The sequence shown here is derived from an EMBL/GenBank/DDBJ whole genome shotgun (WGS) entry which is preliminary data.</text>
</comment>
<dbReference type="Proteomes" id="UP001209713">
    <property type="component" value="Unassembled WGS sequence"/>
</dbReference>
<feature type="domain" description="3-deoxy-D-manno-octulosonic-acid transferase N-terminal" evidence="8">
    <location>
        <begin position="2"/>
        <end position="171"/>
    </location>
</feature>
<reference evidence="9 10" key="1">
    <citation type="submission" date="2022-10" db="EMBL/GenBank/DDBJ databases">
        <title>Marinomonas transparenta sp. nov. and Marinomonas sargassi sp. nov., isolated from marine alga (Sargassum natans (L.) Gaillon).</title>
        <authorList>
            <person name="Wang Y."/>
        </authorList>
    </citation>
    <scope>NUCLEOTIDE SEQUENCE [LARGE SCALE GENOMIC DNA]</scope>
    <source>
        <strain evidence="9 10">C2222</strain>
    </source>
</reference>
<dbReference type="InterPro" id="IPR007507">
    <property type="entry name" value="Glycos_transf_N"/>
</dbReference>
<keyword evidence="10" id="KW-1185">Reference proteome</keyword>
<evidence type="ECO:0000256" key="4">
    <source>
        <dbReference type="ARBA" id="ARBA00022679"/>
    </source>
</evidence>
<dbReference type="InterPro" id="IPR038107">
    <property type="entry name" value="Glycos_transf_N_sf"/>
</dbReference>
<comment type="catalytic activity">
    <reaction evidence="6 7">
        <text>lipid IVA (E. coli) + CMP-3-deoxy-beta-D-manno-octulosonate = alpha-Kdo-(2-&gt;6)-lipid IVA (E. coli) + CMP + H(+)</text>
        <dbReference type="Rhea" id="RHEA:28066"/>
        <dbReference type="ChEBI" id="CHEBI:15378"/>
        <dbReference type="ChEBI" id="CHEBI:58603"/>
        <dbReference type="ChEBI" id="CHEBI:60364"/>
        <dbReference type="ChEBI" id="CHEBI:60377"/>
        <dbReference type="ChEBI" id="CHEBI:85987"/>
        <dbReference type="EC" id="2.4.99.12"/>
    </reaction>
</comment>
<proteinExistence type="inferred from homology"/>
<evidence type="ECO:0000256" key="1">
    <source>
        <dbReference type="ARBA" id="ARBA00004713"/>
    </source>
</evidence>
<comment type="pathway">
    <text evidence="1 7">Bacterial outer membrane biogenesis; LPS core biosynthesis.</text>
</comment>
<organism evidence="9 10">
    <name type="scientific">Marinomonas sargassi</name>
    <dbReference type="NCBI Taxonomy" id="2984494"/>
    <lineage>
        <taxon>Bacteria</taxon>
        <taxon>Pseudomonadati</taxon>
        <taxon>Pseudomonadota</taxon>
        <taxon>Gammaproteobacteria</taxon>
        <taxon>Oceanospirillales</taxon>
        <taxon>Oceanospirillaceae</taxon>
        <taxon>Marinomonas</taxon>
    </lineage>
</organism>
<evidence type="ECO:0000313" key="9">
    <source>
        <dbReference type="EMBL" id="MCV2401420.1"/>
    </source>
</evidence>
<name>A0ABT2YNU3_9GAMM</name>
<keyword evidence="7" id="KW-1003">Cell membrane</keyword>